<evidence type="ECO:0000256" key="2">
    <source>
        <dbReference type="ARBA" id="ARBA00005752"/>
    </source>
</evidence>
<keyword evidence="9" id="KW-0436">Ligase</keyword>
<dbReference type="Gene3D" id="3.40.50.620">
    <property type="entry name" value="HUPs"/>
    <property type="match status" value="1"/>
</dbReference>
<dbReference type="Pfam" id="PF13537">
    <property type="entry name" value="GATase_7"/>
    <property type="match status" value="1"/>
</dbReference>
<evidence type="ECO:0000256" key="4">
    <source>
        <dbReference type="ARBA" id="ARBA00022741"/>
    </source>
</evidence>
<dbReference type="Pfam" id="PF00733">
    <property type="entry name" value="Asn_synthase"/>
    <property type="match status" value="1"/>
</dbReference>
<reference evidence="9 10" key="1">
    <citation type="submission" date="2019-02" db="EMBL/GenBank/DDBJ databases">
        <title>Deep-cultivation of Planctomycetes and their phenomic and genomic characterization uncovers novel biology.</title>
        <authorList>
            <person name="Wiegand S."/>
            <person name="Jogler M."/>
            <person name="Boedeker C."/>
            <person name="Pinto D."/>
            <person name="Vollmers J."/>
            <person name="Rivas-Marin E."/>
            <person name="Kohn T."/>
            <person name="Peeters S.H."/>
            <person name="Heuer A."/>
            <person name="Rast P."/>
            <person name="Oberbeckmann S."/>
            <person name="Bunk B."/>
            <person name="Jeske O."/>
            <person name="Meyerdierks A."/>
            <person name="Storesund J.E."/>
            <person name="Kallscheuer N."/>
            <person name="Luecker S."/>
            <person name="Lage O.M."/>
            <person name="Pohl T."/>
            <person name="Merkel B.J."/>
            <person name="Hornburger P."/>
            <person name="Mueller R.-W."/>
            <person name="Bruemmer F."/>
            <person name="Labrenz M."/>
            <person name="Spormann A.M."/>
            <person name="Op den Camp H."/>
            <person name="Overmann J."/>
            <person name="Amann R."/>
            <person name="Jetten M.S.M."/>
            <person name="Mascher T."/>
            <person name="Medema M.H."/>
            <person name="Devos D.P."/>
            <person name="Kaster A.-K."/>
            <person name="Ovreas L."/>
            <person name="Rohde M."/>
            <person name="Galperin M.Y."/>
            <person name="Jogler C."/>
        </authorList>
    </citation>
    <scope>NUCLEOTIDE SEQUENCE [LARGE SCALE GENOMIC DNA]</scope>
    <source>
        <strain evidence="9 10">TBK1r</strain>
    </source>
</reference>
<evidence type="ECO:0000256" key="6">
    <source>
        <dbReference type="ARBA" id="ARBA00022962"/>
    </source>
</evidence>
<evidence type="ECO:0000256" key="3">
    <source>
        <dbReference type="ARBA" id="ARBA00012737"/>
    </source>
</evidence>
<dbReference type="Gene3D" id="3.60.20.10">
    <property type="entry name" value="Glutamine Phosphoribosylpyrophosphate, subunit 1, domain 1"/>
    <property type="match status" value="1"/>
</dbReference>
<dbReference type="CDD" id="cd00712">
    <property type="entry name" value="AsnB"/>
    <property type="match status" value="1"/>
</dbReference>
<dbReference type="GO" id="GO:0004066">
    <property type="term" value="F:asparagine synthase (glutamine-hydrolyzing) activity"/>
    <property type="evidence" value="ECO:0007669"/>
    <property type="project" value="UniProtKB-EC"/>
</dbReference>
<dbReference type="EMBL" id="CP036432">
    <property type="protein sequence ID" value="QDV85664.1"/>
    <property type="molecule type" value="Genomic_DNA"/>
</dbReference>
<gene>
    <name evidence="9" type="primary">asnB_3</name>
    <name evidence="9" type="ORF">TBK1r_46790</name>
</gene>
<feature type="domain" description="Glutamine amidotransferase type-2" evidence="8">
    <location>
        <begin position="2"/>
        <end position="219"/>
    </location>
</feature>
<dbReference type="SUPFAM" id="SSF52402">
    <property type="entry name" value="Adenine nucleotide alpha hydrolases-like"/>
    <property type="match status" value="1"/>
</dbReference>
<comment type="catalytic activity">
    <reaction evidence="7">
        <text>L-aspartate + L-glutamine + ATP + H2O = L-asparagine + L-glutamate + AMP + diphosphate + H(+)</text>
        <dbReference type="Rhea" id="RHEA:12228"/>
        <dbReference type="ChEBI" id="CHEBI:15377"/>
        <dbReference type="ChEBI" id="CHEBI:15378"/>
        <dbReference type="ChEBI" id="CHEBI:29985"/>
        <dbReference type="ChEBI" id="CHEBI:29991"/>
        <dbReference type="ChEBI" id="CHEBI:30616"/>
        <dbReference type="ChEBI" id="CHEBI:33019"/>
        <dbReference type="ChEBI" id="CHEBI:58048"/>
        <dbReference type="ChEBI" id="CHEBI:58359"/>
        <dbReference type="ChEBI" id="CHEBI:456215"/>
        <dbReference type="EC" id="6.3.5.4"/>
    </reaction>
</comment>
<name>A0ABX5XUG0_9BACT</name>
<keyword evidence="4" id="KW-0547">Nucleotide-binding</keyword>
<comment type="pathway">
    <text evidence="1">Amino-acid biosynthesis; L-asparagine biosynthesis; L-asparagine from L-aspartate (L-Gln route): step 1/1.</text>
</comment>
<evidence type="ECO:0000256" key="5">
    <source>
        <dbReference type="ARBA" id="ARBA00022840"/>
    </source>
</evidence>
<dbReference type="InterPro" id="IPR017932">
    <property type="entry name" value="GATase_2_dom"/>
</dbReference>
<evidence type="ECO:0000313" key="9">
    <source>
        <dbReference type="EMBL" id="QDV85664.1"/>
    </source>
</evidence>
<accession>A0ABX5XUG0</accession>
<evidence type="ECO:0000313" key="10">
    <source>
        <dbReference type="Proteomes" id="UP000318081"/>
    </source>
</evidence>
<comment type="similarity">
    <text evidence="2">Belongs to the asparagine synthetase family.</text>
</comment>
<dbReference type="InterPro" id="IPR006426">
    <property type="entry name" value="Asn_synth_AEB"/>
</dbReference>
<dbReference type="PIRSF" id="PIRSF001589">
    <property type="entry name" value="Asn_synthetase_glu-h"/>
    <property type="match status" value="1"/>
</dbReference>
<sequence length="649" mass="71615">MCAIVGCVSSGNPQLLNRRRLMQATESMAHRGPDGIAVLLQGGNDAVGSIGLGHCRLAVNGGASACQPIRNGAGTLSIVVNGELYDPDDVLRRRLENQGQRFATHSDSELALHLYAQYGLDFVDYLRGEFAILIHDAIADRLVAVRDRFGIKPLLYTHRSGEIWFASQARAFRAAGMQLERDVESVWHAMSFQYTLPDRTLYRNVYQVPPGHLAVARAGAISLKQYWDLDYPRRNDQPSLHDRQDPRDSAASFVNRLDEAVRIRLRGDVPVVAHLSGGIDSCSVLESASRQGVIASAFSIGFPGKHDHDETTFALEMATRSGVAFHGLDGSAETLIDAIERSVAVSEGWCVNGHLPAKFLLSRAISDAGYKVALTGEGADELLAGYAHLKIDLCRQTSPGAIQKIQADNRNSYGSMIPAAGGALPTQAIQRALGYLPTFLAAKASQGWMLRSHVKQDFLAQFHGRDAMEELAAGVFHQEQLRDRHVIHQSLYCWIKTALAQNILRTLGDGCEAAHGTEGRLPMLDHLLFDWVKQQPVSHLLRPQSCRPKGSPADGDGFTDKWLLREGMRNRLPACVIERPKRPFDAPPLADSLLRCRRIRDYVQSKIDDHPFFDSAKVRQTLSNMQHASRETKTATDPLWWMLLSSTVA</sequence>
<dbReference type="InterPro" id="IPR051786">
    <property type="entry name" value="ASN_synthetase/amidase"/>
</dbReference>
<proteinExistence type="inferred from homology"/>
<keyword evidence="10" id="KW-1185">Reference proteome</keyword>
<protein>
    <recommendedName>
        <fullName evidence="3">asparagine synthase (glutamine-hydrolyzing)</fullName>
        <ecNumber evidence="3">6.3.5.4</ecNumber>
    </recommendedName>
</protein>
<dbReference type="SUPFAM" id="SSF56235">
    <property type="entry name" value="N-terminal nucleophile aminohydrolases (Ntn hydrolases)"/>
    <property type="match status" value="1"/>
</dbReference>
<dbReference type="InterPro" id="IPR029055">
    <property type="entry name" value="Ntn_hydrolases_N"/>
</dbReference>
<dbReference type="PANTHER" id="PTHR43284">
    <property type="entry name" value="ASPARAGINE SYNTHETASE (GLUTAMINE-HYDROLYZING)"/>
    <property type="match status" value="1"/>
</dbReference>
<dbReference type="InterPro" id="IPR033738">
    <property type="entry name" value="AsnB_N"/>
</dbReference>
<keyword evidence="5" id="KW-0067">ATP-binding</keyword>
<dbReference type="PANTHER" id="PTHR43284:SF1">
    <property type="entry name" value="ASPARAGINE SYNTHETASE"/>
    <property type="match status" value="1"/>
</dbReference>
<keyword evidence="6" id="KW-0315">Glutamine amidotransferase</keyword>
<dbReference type="CDD" id="cd01991">
    <property type="entry name" value="Asn_synthase_B_C"/>
    <property type="match status" value="1"/>
</dbReference>
<evidence type="ECO:0000259" key="8">
    <source>
        <dbReference type="PROSITE" id="PS51278"/>
    </source>
</evidence>
<evidence type="ECO:0000256" key="7">
    <source>
        <dbReference type="ARBA" id="ARBA00048741"/>
    </source>
</evidence>
<evidence type="ECO:0000256" key="1">
    <source>
        <dbReference type="ARBA" id="ARBA00005187"/>
    </source>
</evidence>
<dbReference type="NCBIfam" id="TIGR01536">
    <property type="entry name" value="asn_synth_AEB"/>
    <property type="match status" value="1"/>
</dbReference>
<dbReference type="EC" id="6.3.5.4" evidence="3"/>
<dbReference type="PROSITE" id="PS51278">
    <property type="entry name" value="GATASE_TYPE_2"/>
    <property type="match status" value="1"/>
</dbReference>
<dbReference type="RefSeq" id="WP_145215669.1">
    <property type="nucleotide sequence ID" value="NZ_CP036432.1"/>
</dbReference>
<dbReference type="InterPro" id="IPR001962">
    <property type="entry name" value="Asn_synthase"/>
</dbReference>
<organism evidence="9 10">
    <name type="scientific">Stieleria magnilauensis</name>
    <dbReference type="NCBI Taxonomy" id="2527963"/>
    <lineage>
        <taxon>Bacteria</taxon>
        <taxon>Pseudomonadati</taxon>
        <taxon>Planctomycetota</taxon>
        <taxon>Planctomycetia</taxon>
        <taxon>Pirellulales</taxon>
        <taxon>Pirellulaceae</taxon>
        <taxon>Stieleria</taxon>
    </lineage>
</organism>
<dbReference type="InterPro" id="IPR014729">
    <property type="entry name" value="Rossmann-like_a/b/a_fold"/>
</dbReference>
<dbReference type="Proteomes" id="UP000318081">
    <property type="component" value="Chromosome"/>
</dbReference>